<evidence type="ECO:0000256" key="3">
    <source>
        <dbReference type="ARBA" id="ARBA00022801"/>
    </source>
</evidence>
<dbReference type="RefSeq" id="WP_069969647.1">
    <property type="nucleotide sequence ID" value="NZ_CM124774.1"/>
</dbReference>
<dbReference type="GO" id="GO:0009318">
    <property type="term" value="C:exodeoxyribonuclease VII complex"/>
    <property type="evidence" value="ECO:0007669"/>
    <property type="project" value="UniProtKB-UniRule"/>
</dbReference>
<dbReference type="InterPro" id="IPR003753">
    <property type="entry name" value="Exonuc_VII_L"/>
</dbReference>
<evidence type="ECO:0000259" key="8">
    <source>
        <dbReference type="Pfam" id="PF02601"/>
    </source>
</evidence>
<dbReference type="AlphaFoldDB" id="A0A1E5QDK9"/>
<evidence type="ECO:0000256" key="6">
    <source>
        <dbReference type="RuleBase" id="RU004355"/>
    </source>
</evidence>
<dbReference type="EMBL" id="MJGC01000112">
    <property type="protein sequence ID" value="OEJ72745.1"/>
    <property type="molecule type" value="Genomic_DNA"/>
</dbReference>
<dbReference type="Pfam" id="PF13742">
    <property type="entry name" value="tRNA_anti_2"/>
    <property type="match status" value="1"/>
</dbReference>
<dbReference type="GO" id="GO:0003676">
    <property type="term" value="F:nucleic acid binding"/>
    <property type="evidence" value="ECO:0007669"/>
    <property type="project" value="InterPro"/>
</dbReference>
<comment type="subunit">
    <text evidence="5">Heterooligomer composed of large and small subunits.</text>
</comment>
<dbReference type="Pfam" id="PF02601">
    <property type="entry name" value="Exonuc_VII_L"/>
    <property type="match status" value="1"/>
</dbReference>
<evidence type="ECO:0000259" key="9">
    <source>
        <dbReference type="Pfam" id="PF13742"/>
    </source>
</evidence>
<dbReference type="GO" id="GO:0005737">
    <property type="term" value="C:cytoplasm"/>
    <property type="evidence" value="ECO:0007669"/>
    <property type="project" value="UniProtKB-SubCell"/>
</dbReference>
<dbReference type="GO" id="GO:0008855">
    <property type="term" value="F:exodeoxyribonuclease VII activity"/>
    <property type="evidence" value="ECO:0007669"/>
    <property type="project" value="UniProtKB-UniRule"/>
</dbReference>
<dbReference type="CDD" id="cd04489">
    <property type="entry name" value="ExoVII_LU_OBF"/>
    <property type="match status" value="1"/>
</dbReference>
<keyword evidence="1 5" id="KW-0963">Cytoplasm</keyword>
<sequence>MTSHLPNLLVPETAVSVAGLTASLQTLLEQEETLQQVWVTGEVSSASRYPSGLFFTLQDPEGKAALSCVAWNTSVHKLFKQPVSGEQIVVLGSIRVYPPRGQYQLIVTQALPGGEGLQALRYRQIRDRLAAEGLFDPQRKRPLPAHPTIVAAITSPQAAAWGDIQRTLKRRYPGLKVLFSPALVQGNQAPESLVAAIERVKRDGRAQVLIVARGGGATEDLACFNDERVVRAIANSPIPVIAGIGHQRDETLADLVADVCVPTPTAAAVQAVPELAMLEAEYQELRESLHLAMQHRLEQDRDRLRSLRYRLRRLQVDRQIQQEINALTWKRHQLIQLSNQRLQNATQHCQHLQQKLATLDPHRILQRGYAIVRQSQGNLVRSSSELQLEQELVVELGQGQVTVKVTGLSNSSNRDILNT</sequence>
<keyword evidence="4 5" id="KW-0269">Exonuclease</keyword>
<keyword evidence="3 5" id="KW-0378">Hydrolase</keyword>
<proteinExistence type="inferred from homology"/>
<dbReference type="InterPro" id="IPR025824">
    <property type="entry name" value="OB-fold_nuc-bd_dom"/>
</dbReference>
<keyword evidence="7" id="KW-0175">Coiled coil</keyword>
<feature type="coiled-coil region" evidence="7">
    <location>
        <begin position="275"/>
        <end position="355"/>
    </location>
</feature>
<dbReference type="GO" id="GO:0006308">
    <property type="term" value="P:DNA catabolic process"/>
    <property type="evidence" value="ECO:0007669"/>
    <property type="project" value="UniProtKB-UniRule"/>
</dbReference>
<dbReference type="InterPro" id="IPR020579">
    <property type="entry name" value="Exonuc_VII_lsu_C"/>
</dbReference>
<evidence type="ECO:0000256" key="7">
    <source>
        <dbReference type="SAM" id="Coils"/>
    </source>
</evidence>
<organism evidence="10">
    <name type="scientific">Desertifilum tharense IPPAS B-1220</name>
    <dbReference type="NCBI Taxonomy" id="1781255"/>
    <lineage>
        <taxon>Bacteria</taxon>
        <taxon>Bacillati</taxon>
        <taxon>Cyanobacteriota</taxon>
        <taxon>Cyanophyceae</taxon>
        <taxon>Desertifilales</taxon>
        <taxon>Desertifilaceae</taxon>
        <taxon>Desertifilum</taxon>
    </lineage>
</organism>
<comment type="subcellular location">
    <subcellularLocation>
        <location evidence="5 6">Cytoplasm</location>
    </subcellularLocation>
</comment>
<dbReference type="PANTHER" id="PTHR30008">
    <property type="entry name" value="EXODEOXYRIBONUCLEASE 7 LARGE SUBUNIT"/>
    <property type="match status" value="1"/>
</dbReference>
<comment type="catalytic activity">
    <reaction evidence="5 6">
        <text>Exonucleolytic cleavage in either 5'- to 3'- or 3'- to 5'-direction to yield nucleoside 5'-phosphates.</text>
        <dbReference type="EC" id="3.1.11.6"/>
    </reaction>
</comment>
<evidence type="ECO:0000256" key="1">
    <source>
        <dbReference type="ARBA" id="ARBA00022490"/>
    </source>
</evidence>
<accession>A0A1E5QDK9</accession>
<comment type="caution">
    <text evidence="10">The sequence shown here is derived from an EMBL/GenBank/DDBJ whole genome shotgun (WGS) entry which is preliminary data.</text>
</comment>
<dbReference type="NCBIfam" id="TIGR00237">
    <property type="entry name" value="xseA"/>
    <property type="match status" value="1"/>
</dbReference>
<dbReference type="PANTHER" id="PTHR30008:SF0">
    <property type="entry name" value="EXODEOXYRIBONUCLEASE 7 LARGE SUBUNIT"/>
    <property type="match status" value="1"/>
</dbReference>
<dbReference type="HAMAP" id="MF_00378">
    <property type="entry name" value="Exonuc_7_L"/>
    <property type="match status" value="1"/>
</dbReference>
<dbReference type="STRING" id="1781255.BH720_23410"/>
<evidence type="ECO:0000313" key="10">
    <source>
        <dbReference type="EMBL" id="OEJ72745.1"/>
    </source>
</evidence>
<gene>
    <name evidence="5" type="primary">xseA</name>
    <name evidence="10" type="ORF">BH720_23410</name>
</gene>
<feature type="domain" description="Exonuclease VII large subunit C-terminal" evidence="8">
    <location>
        <begin position="134"/>
        <end position="325"/>
    </location>
</feature>
<evidence type="ECO:0000256" key="4">
    <source>
        <dbReference type="ARBA" id="ARBA00022839"/>
    </source>
</evidence>
<comment type="function">
    <text evidence="5">Bidirectionally degrades single-stranded DNA into large acid-insoluble oligonucleotides, which are then degraded further into small acid-soluble oligonucleotides.</text>
</comment>
<evidence type="ECO:0000256" key="2">
    <source>
        <dbReference type="ARBA" id="ARBA00022722"/>
    </source>
</evidence>
<reference evidence="10" key="1">
    <citation type="submission" date="2016-09" db="EMBL/GenBank/DDBJ databases">
        <title>Draft genome of thermotolerant cyanobacterium Desertifilum sp. strain IPPAS B-1220.</title>
        <authorList>
            <person name="Sinetova M.A."/>
            <person name="Bolakhan K."/>
            <person name="Zayadan B.K."/>
            <person name="Mironov K.S."/>
            <person name="Ustinova V."/>
            <person name="Kupriyanova E.V."/>
            <person name="Sidorov R.A."/>
            <person name="Skrypnik A.N."/>
            <person name="Gogoleva N.E."/>
            <person name="Gogolev Y.V."/>
            <person name="Los D.A."/>
        </authorList>
    </citation>
    <scope>NUCLEOTIDE SEQUENCE [LARGE SCALE GENOMIC DNA]</scope>
    <source>
        <strain evidence="10">IPPAS B-1220</strain>
    </source>
</reference>
<comment type="similarity">
    <text evidence="5 6">Belongs to the XseA family.</text>
</comment>
<evidence type="ECO:0000256" key="5">
    <source>
        <dbReference type="HAMAP-Rule" id="MF_00378"/>
    </source>
</evidence>
<protein>
    <recommendedName>
        <fullName evidence="5">Exodeoxyribonuclease 7 large subunit</fullName>
        <ecNumber evidence="5">3.1.11.6</ecNumber>
    </recommendedName>
    <alternativeName>
        <fullName evidence="5">Exodeoxyribonuclease VII large subunit</fullName>
        <shortName evidence="5">Exonuclease VII large subunit</shortName>
    </alternativeName>
</protein>
<dbReference type="OrthoDB" id="9802795at2"/>
<dbReference type="EC" id="3.1.11.6" evidence="5"/>
<feature type="domain" description="OB-fold nucleic acid binding" evidence="9">
    <location>
        <begin position="16"/>
        <end position="109"/>
    </location>
</feature>
<name>A0A1E5QDK9_9CYAN</name>
<keyword evidence="2 5" id="KW-0540">Nuclease</keyword>